<evidence type="ECO:0000313" key="3">
    <source>
        <dbReference type="Proteomes" id="UP001596540"/>
    </source>
</evidence>
<sequence length="31" mass="3391">MTATVFDIVGLVTAVGLLVYLVIALLRPERF</sequence>
<protein>
    <submittedName>
        <fullName evidence="2">K(+)-transporting ATPase subunit F</fullName>
    </submittedName>
</protein>
<dbReference type="NCBIfam" id="TIGR02115">
    <property type="entry name" value="potass_kdpF"/>
    <property type="match status" value="1"/>
</dbReference>
<gene>
    <name evidence="2" type="primary">kdpF</name>
    <name evidence="2" type="ORF">ACFQRF_07780</name>
</gene>
<dbReference type="InterPro" id="IPR011726">
    <property type="entry name" value="KdpF"/>
</dbReference>
<evidence type="ECO:0000313" key="2">
    <source>
        <dbReference type="EMBL" id="MFC7327641.1"/>
    </source>
</evidence>
<dbReference type="RefSeq" id="WP_379870049.1">
    <property type="nucleotide sequence ID" value="NZ_JBHTBH010000003.1"/>
</dbReference>
<organism evidence="2 3">
    <name type="scientific">Marinactinospora rubrisoli</name>
    <dbReference type="NCBI Taxonomy" id="2715399"/>
    <lineage>
        <taxon>Bacteria</taxon>
        <taxon>Bacillati</taxon>
        <taxon>Actinomycetota</taxon>
        <taxon>Actinomycetes</taxon>
        <taxon>Streptosporangiales</taxon>
        <taxon>Nocardiopsidaceae</taxon>
        <taxon>Marinactinospora</taxon>
    </lineage>
</organism>
<feature type="transmembrane region" description="Helical" evidence="1">
    <location>
        <begin position="6"/>
        <end position="26"/>
    </location>
</feature>
<keyword evidence="1" id="KW-1133">Transmembrane helix</keyword>
<dbReference type="Pfam" id="PF09604">
    <property type="entry name" value="Potass_KdpF"/>
    <property type="match status" value="1"/>
</dbReference>
<accession>A0ABW2KEH3</accession>
<dbReference type="EMBL" id="JBHTBH010000003">
    <property type="protein sequence ID" value="MFC7327641.1"/>
    <property type="molecule type" value="Genomic_DNA"/>
</dbReference>
<proteinExistence type="predicted"/>
<evidence type="ECO:0000256" key="1">
    <source>
        <dbReference type="SAM" id="Phobius"/>
    </source>
</evidence>
<keyword evidence="3" id="KW-1185">Reference proteome</keyword>
<comment type="caution">
    <text evidence="2">The sequence shown here is derived from an EMBL/GenBank/DDBJ whole genome shotgun (WGS) entry which is preliminary data.</text>
</comment>
<reference evidence="3" key="1">
    <citation type="journal article" date="2019" name="Int. J. Syst. Evol. Microbiol.">
        <title>The Global Catalogue of Microorganisms (GCM) 10K type strain sequencing project: providing services to taxonomists for standard genome sequencing and annotation.</title>
        <authorList>
            <consortium name="The Broad Institute Genomics Platform"/>
            <consortium name="The Broad Institute Genome Sequencing Center for Infectious Disease"/>
            <person name="Wu L."/>
            <person name="Ma J."/>
        </authorList>
    </citation>
    <scope>NUCLEOTIDE SEQUENCE [LARGE SCALE GENOMIC DNA]</scope>
    <source>
        <strain evidence="3">CGMCC 4.7382</strain>
    </source>
</reference>
<dbReference type="Proteomes" id="UP001596540">
    <property type="component" value="Unassembled WGS sequence"/>
</dbReference>
<keyword evidence="1" id="KW-0812">Transmembrane</keyword>
<name>A0ABW2KEH3_9ACTN</name>
<keyword evidence="1" id="KW-0472">Membrane</keyword>